<accession>A0ABN3Y100</accession>
<sequence length="298" mass="30788">MLAGMLALLSAGPLTGAGPLPAGRYGPFGAPEPLGTLAGRRAPAVPAVPGDSRAPGVSDIPGVPDAPDVPVGLWPDGATVVRGRHSVVVGHRVPHAALRDLAATADRARRTVAEIWGPVRALVLHPATDAEAAALAGAGSTHGLAALATADRVIVLPSGYARLTATGRDVVITHELTHVATGATRGGRVPMWLSEGFADYAGYRDAGIAVRTVAAELAAEVRAGTLPARLPVPADFAPGAPRLAQAYEEAWLACRLVAERFGEKALVRLYGSDVGSTLGLSAAEFTRAWREYLRRELR</sequence>
<reference evidence="1 2" key="1">
    <citation type="journal article" date="2019" name="Int. J. Syst. Evol. Microbiol.">
        <title>The Global Catalogue of Microorganisms (GCM) 10K type strain sequencing project: providing services to taxonomists for standard genome sequencing and annotation.</title>
        <authorList>
            <consortium name="The Broad Institute Genomics Platform"/>
            <consortium name="The Broad Institute Genome Sequencing Center for Infectious Disease"/>
            <person name="Wu L."/>
            <person name="Ma J."/>
        </authorList>
    </citation>
    <scope>NUCLEOTIDE SEQUENCE [LARGE SCALE GENOMIC DNA]</scope>
    <source>
        <strain evidence="1 2">JCM 3106</strain>
    </source>
</reference>
<gene>
    <name evidence="1" type="ORF">GCM10017559_36770</name>
</gene>
<proteinExistence type="predicted"/>
<dbReference type="EMBL" id="BAAAWD010000009">
    <property type="protein sequence ID" value="GAA3010865.1"/>
    <property type="molecule type" value="Genomic_DNA"/>
</dbReference>
<name>A0ABN3Y100_9ACTN</name>
<evidence type="ECO:0000313" key="1">
    <source>
        <dbReference type="EMBL" id="GAA3010865.1"/>
    </source>
</evidence>
<dbReference type="Proteomes" id="UP001499930">
    <property type="component" value="Unassembled WGS sequence"/>
</dbReference>
<evidence type="ECO:0000313" key="2">
    <source>
        <dbReference type="Proteomes" id="UP001499930"/>
    </source>
</evidence>
<organism evidence="1 2">
    <name type="scientific">Streptosporangium longisporum</name>
    <dbReference type="NCBI Taxonomy" id="46187"/>
    <lineage>
        <taxon>Bacteria</taxon>
        <taxon>Bacillati</taxon>
        <taxon>Actinomycetota</taxon>
        <taxon>Actinomycetes</taxon>
        <taxon>Streptosporangiales</taxon>
        <taxon>Streptosporangiaceae</taxon>
        <taxon>Streptosporangium</taxon>
    </lineage>
</organism>
<keyword evidence="2" id="KW-1185">Reference proteome</keyword>
<comment type="caution">
    <text evidence="1">The sequence shown here is derived from an EMBL/GenBank/DDBJ whole genome shotgun (WGS) entry which is preliminary data.</text>
</comment>
<evidence type="ECO:0008006" key="3">
    <source>
        <dbReference type="Google" id="ProtNLM"/>
    </source>
</evidence>
<protein>
    <recommendedName>
        <fullName evidence="3">DUF4157 domain-containing protein</fullName>
    </recommendedName>
</protein>